<keyword evidence="3" id="KW-1185">Reference proteome</keyword>
<evidence type="ECO:0000256" key="1">
    <source>
        <dbReference type="SAM" id="SignalP"/>
    </source>
</evidence>
<proteinExistence type="predicted"/>
<feature type="signal peptide" evidence="1">
    <location>
        <begin position="1"/>
        <end position="24"/>
    </location>
</feature>
<accession>A0ABS2IGD1</accession>
<feature type="chain" id="PRO_5045244816" evidence="1">
    <location>
        <begin position="25"/>
        <end position="269"/>
    </location>
</feature>
<name>A0ABS2IGD1_9GAMM</name>
<dbReference type="Proteomes" id="UP000717995">
    <property type="component" value="Unassembled WGS sequence"/>
</dbReference>
<dbReference type="EMBL" id="JAFEUP010000004">
    <property type="protein sequence ID" value="MBM7061997.1"/>
    <property type="molecule type" value="Genomic_DNA"/>
</dbReference>
<evidence type="ECO:0000313" key="2">
    <source>
        <dbReference type="EMBL" id="MBM7061997.1"/>
    </source>
</evidence>
<reference evidence="2 3" key="1">
    <citation type="submission" date="2021-02" db="EMBL/GenBank/DDBJ databases">
        <authorList>
            <person name="Lee D.-H."/>
        </authorList>
    </citation>
    <scope>NUCLEOTIDE SEQUENCE [LARGE SCALE GENOMIC DNA]</scope>
    <source>
        <strain evidence="2 3">UL073</strain>
    </source>
</reference>
<dbReference type="RefSeq" id="WP_205349183.1">
    <property type="nucleotide sequence ID" value="NZ_JAFEUP010000004.1"/>
</dbReference>
<organism evidence="2 3">
    <name type="scientific">Zestomonas insulae</name>
    <dbReference type="NCBI Taxonomy" id="2809017"/>
    <lineage>
        <taxon>Bacteria</taxon>
        <taxon>Pseudomonadati</taxon>
        <taxon>Pseudomonadota</taxon>
        <taxon>Gammaproteobacteria</taxon>
        <taxon>Pseudomonadales</taxon>
        <taxon>Pseudomonadaceae</taxon>
        <taxon>Zestomonas</taxon>
    </lineage>
</organism>
<sequence>MKCQMILKPVVVAMALALSAGAYATGGGASASGSTAEVKDVQTNKNNEVTNHETKNTATVGGGGVDVQTNGNAGVNVVAGDNNQQANAAAIATADSLFVFGQSFGGSANATIEVTQKGQDNYVENIGTQNNASVDADLTASGNLGLNAAAGNFNQQKNDVAIANSETAYTATASIDVDQDLNGNETENKIGTVYPVEEAADLLSVNSGFFPWPPHQNDDPQTPVVNNATLNGAVTVSGNAGINIAAGAGNQQVNSLAIAAGCSACPTGN</sequence>
<comment type="caution">
    <text evidence="2">The sequence shown here is derived from an EMBL/GenBank/DDBJ whole genome shotgun (WGS) entry which is preliminary data.</text>
</comment>
<gene>
    <name evidence="2" type="ORF">JQX08_14895</name>
</gene>
<protein>
    <submittedName>
        <fullName evidence="2">Heme utilization protein</fullName>
    </submittedName>
</protein>
<evidence type="ECO:0000313" key="3">
    <source>
        <dbReference type="Proteomes" id="UP000717995"/>
    </source>
</evidence>
<keyword evidence="1" id="KW-0732">Signal</keyword>